<keyword evidence="7 9" id="KW-0057">Aromatic amino acid biosynthesis</keyword>
<feature type="binding site" evidence="9">
    <location>
        <position position="20"/>
    </location>
    <ligand>
        <name>3-phosphoshikimate</name>
        <dbReference type="ChEBI" id="CHEBI:145989"/>
    </ligand>
</feature>
<dbReference type="GO" id="GO:0005737">
    <property type="term" value="C:cytoplasm"/>
    <property type="evidence" value="ECO:0007669"/>
    <property type="project" value="UniProtKB-SubCell"/>
</dbReference>
<feature type="binding site" evidence="9">
    <location>
        <position position="20"/>
    </location>
    <ligand>
        <name>phosphoenolpyruvate</name>
        <dbReference type="ChEBI" id="CHEBI:58702"/>
    </ligand>
</feature>
<dbReference type="PANTHER" id="PTHR21090:SF5">
    <property type="entry name" value="PENTAFUNCTIONAL AROM POLYPEPTIDE"/>
    <property type="match status" value="1"/>
</dbReference>
<dbReference type="InterPro" id="IPR013792">
    <property type="entry name" value="RNA3'P_cycl/enolpyr_Trfase_a/b"/>
</dbReference>
<name>A0A854W8N0_9STRE</name>
<dbReference type="InterPro" id="IPR006264">
    <property type="entry name" value="EPSP_synthase"/>
</dbReference>
<reference evidence="11 12" key="1">
    <citation type="submission" date="2016-06" db="EMBL/GenBank/DDBJ databases">
        <authorList>
            <person name="Haines A.N."/>
            <person name="Council K.R."/>
        </authorList>
    </citation>
    <scope>NUCLEOTIDE SEQUENCE [LARGE SCALE GENOMIC DNA]</scope>
    <source>
        <strain evidence="11 12">SP158-29</strain>
    </source>
</reference>
<dbReference type="FunFam" id="3.65.10.10:FF:000005">
    <property type="entry name" value="3-phosphoshikimate 1-carboxyvinyltransferase"/>
    <property type="match status" value="1"/>
</dbReference>
<dbReference type="Gene3D" id="3.65.10.10">
    <property type="entry name" value="Enolpyruvate transferase domain"/>
    <property type="match status" value="2"/>
</dbReference>
<dbReference type="Pfam" id="PF00275">
    <property type="entry name" value="EPSP_synthase"/>
    <property type="match status" value="1"/>
</dbReference>
<dbReference type="SUPFAM" id="SSF55205">
    <property type="entry name" value="EPT/RTPC-like"/>
    <property type="match status" value="1"/>
</dbReference>
<feature type="binding site" evidence="9">
    <location>
        <position position="21"/>
    </location>
    <ligand>
        <name>3-phosphoshikimate</name>
        <dbReference type="ChEBI" id="CHEBI:145989"/>
    </ligand>
</feature>
<dbReference type="HAMAP" id="MF_00210">
    <property type="entry name" value="EPSP_synth"/>
    <property type="match status" value="1"/>
</dbReference>
<dbReference type="PIRSF" id="PIRSF000505">
    <property type="entry name" value="EPSPS"/>
    <property type="match status" value="1"/>
</dbReference>
<evidence type="ECO:0000256" key="8">
    <source>
        <dbReference type="ARBA" id="ARBA00044633"/>
    </source>
</evidence>
<comment type="function">
    <text evidence="1 9">Catalyzes the transfer of the enolpyruvyl moiety of phosphoenolpyruvate (PEP) to the 5-hydroxyl of shikimate-3-phosphate (S3P) to produce enolpyruvyl shikimate-3-phosphate and inorganic phosphate.</text>
</comment>
<evidence type="ECO:0000256" key="5">
    <source>
        <dbReference type="ARBA" id="ARBA00022605"/>
    </source>
</evidence>
<feature type="binding site" evidence="9">
    <location>
        <position position="339"/>
    </location>
    <ligand>
        <name>3-phosphoshikimate</name>
        <dbReference type="ChEBI" id="CHEBI:145989"/>
    </ligand>
</feature>
<dbReference type="AlphaFoldDB" id="A0A854W8N0"/>
<feature type="binding site" evidence="9">
    <location>
        <position position="385"/>
    </location>
    <ligand>
        <name>phosphoenolpyruvate</name>
        <dbReference type="ChEBI" id="CHEBI:58702"/>
    </ligand>
</feature>
<dbReference type="RefSeq" id="WP_062806555.1">
    <property type="nucleotide sequence ID" value="NZ_JARQAT010000002.1"/>
</dbReference>
<evidence type="ECO:0000313" key="11">
    <source>
        <dbReference type="EMBL" id="PCH12647.1"/>
    </source>
</evidence>
<comment type="catalytic activity">
    <reaction evidence="8">
        <text>3-phosphoshikimate + phosphoenolpyruvate = 5-O-(1-carboxyvinyl)-3-phosphoshikimate + phosphate</text>
        <dbReference type="Rhea" id="RHEA:21256"/>
        <dbReference type="ChEBI" id="CHEBI:43474"/>
        <dbReference type="ChEBI" id="CHEBI:57701"/>
        <dbReference type="ChEBI" id="CHEBI:58702"/>
        <dbReference type="ChEBI" id="CHEBI:145989"/>
        <dbReference type="EC" id="2.5.1.19"/>
    </reaction>
    <physiologicalReaction direction="left-to-right" evidence="8">
        <dbReference type="Rhea" id="RHEA:21257"/>
    </physiologicalReaction>
</comment>
<feature type="binding site" evidence="9">
    <location>
        <position position="92"/>
    </location>
    <ligand>
        <name>phosphoenolpyruvate</name>
        <dbReference type="ChEBI" id="CHEBI:58702"/>
    </ligand>
</feature>
<feature type="binding site" evidence="9">
    <location>
        <position position="120"/>
    </location>
    <ligand>
        <name>phosphoenolpyruvate</name>
        <dbReference type="ChEBI" id="CHEBI:58702"/>
    </ligand>
</feature>
<feature type="active site" description="Proton acceptor" evidence="9">
    <location>
        <position position="312"/>
    </location>
</feature>
<evidence type="ECO:0000313" key="12">
    <source>
        <dbReference type="Proteomes" id="UP000217465"/>
    </source>
</evidence>
<dbReference type="UniPathway" id="UPA00053">
    <property type="reaction ID" value="UER00089"/>
</dbReference>
<dbReference type="PROSITE" id="PS00104">
    <property type="entry name" value="EPSP_SYNTHASE_1"/>
    <property type="match status" value="1"/>
</dbReference>
<dbReference type="GO" id="GO:0003866">
    <property type="term" value="F:3-phosphoshikimate 1-carboxyvinyltransferase activity"/>
    <property type="evidence" value="ECO:0007669"/>
    <property type="project" value="UniProtKB-UniRule"/>
</dbReference>
<dbReference type="CDD" id="cd01556">
    <property type="entry name" value="EPSP_synthase"/>
    <property type="match status" value="1"/>
</dbReference>
<evidence type="ECO:0000256" key="6">
    <source>
        <dbReference type="ARBA" id="ARBA00022679"/>
    </source>
</evidence>
<protein>
    <recommendedName>
        <fullName evidence="9">3-phosphoshikimate 1-carboxyvinyltransferase</fullName>
        <ecNumber evidence="9">2.5.1.19</ecNumber>
    </recommendedName>
    <alternativeName>
        <fullName evidence="9">5-enolpyruvylshikimate-3-phosphate synthase</fullName>
        <shortName evidence="9">EPSP synthase</shortName>
        <shortName evidence="9">EPSPS</shortName>
    </alternativeName>
</protein>
<feature type="domain" description="Enolpyruvate transferase" evidence="10">
    <location>
        <begin position="8"/>
        <end position="420"/>
    </location>
</feature>
<evidence type="ECO:0000259" key="10">
    <source>
        <dbReference type="Pfam" id="PF00275"/>
    </source>
</evidence>
<dbReference type="GO" id="GO:0009423">
    <property type="term" value="P:chorismate biosynthetic process"/>
    <property type="evidence" value="ECO:0007669"/>
    <property type="project" value="UniProtKB-UniRule"/>
</dbReference>
<feature type="binding site" evidence="9">
    <location>
        <position position="25"/>
    </location>
    <ligand>
        <name>3-phosphoshikimate</name>
        <dbReference type="ChEBI" id="CHEBI:145989"/>
    </ligand>
</feature>
<accession>A0A854W8N0</accession>
<evidence type="ECO:0000256" key="2">
    <source>
        <dbReference type="ARBA" id="ARBA00004811"/>
    </source>
</evidence>
<comment type="subcellular location">
    <subcellularLocation>
        <location evidence="9">Cytoplasm</location>
    </subcellularLocation>
</comment>
<proteinExistence type="inferred from homology"/>
<dbReference type="InterPro" id="IPR023193">
    <property type="entry name" value="EPSP_synthase_CS"/>
</dbReference>
<feature type="binding site" evidence="9">
    <location>
        <position position="166"/>
    </location>
    <ligand>
        <name>3-phosphoshikimate</name>
        <dbReference type="ChEBI" id="CHEBI:145989"/>
    </ligand>
</feature>
<keyword evidence="5 9" id="KW-0028">Amino-acid biosynthesis</keyword>
<dbReference type="FunFam" id="3.65.10.10:FF:000006">
    <property type="entry name" value="3-phosphoshikimate 1-carboxyvinyltransferase"/>
    <property type="match status" value="1"/>
</dbReference>
<dbReference type="EMBL" id="NSGR01000008">
    <property type="protein sequence ID" value="PCH12647.1"/>
    <property type="molecule type" value="Genomic_DNA"/>
</dbReference>
<evidence type="ECO:0000256" key="9">
    <source>
        <dbReference type="HAMAP-Rule" id="MF_00210"/>
    </source>
</evidence>
<dbReference type="NCBIfam" id="TIGR01356">
    <property type="entry name" value="aroA"/>
    <property type="match status" value="1"/>
</dbReference>
<evidence type="ECO:0000256" key="1">
    <source>
        <dbReference type="ARBA" id="ARBA00002174"/>
    </source>
</evidence>
<evidence type="ECO:0000256" key="4">
    <source>
        <dbReference type="ARBA" id="ARBA00022490"/>
    </source>
</evidence>
<dbReference type="InterPro" id="IPR036968">
    <property type="entry name" value="Enolpyruvate_Tfrase_sf"/>
</dbReference>
<feature type="binding site" evidence="9">
    <location>
        <position position="168"/>
    </location>
    <ligand>
        <name>3-phosphoshikimate</name>
        <dbReference type="ChEBI" id="CHEBI:145989"/>
    </ligand>
</feature>
<gene>
    <name evidence="9 11" type="primary">aroA</name>
    <name evidence="11" type="ORF">A9Y57_01366</name>
</gene>
<dbReference type="GO" id="GO:0008652">
    <property type="term" value="P:amino acid biosynthetic process"/>
    <property type="evidence" value="ECO:0007669"/>
    <property type="project" value="UniProtKB-KW"/>
</dbReference>
<evidence type="ECO:0000256" key="3">
    <source>
        <dbReference type="ARBA" id="ARBA00009948"/>
    </source>
</evidence>
<feature type="binding site" evidence="9">
    <location>
        <position position="312"/>
    </location>
    <ligand>
        <name>3-phosphoshikimate</name>
        <dbReference type="ChEBI" id="CHEBI:145989"/>
    </ligand>
</feature>
<comment type="caution">
    <text evidence="11">The sequence shown here is derived from an EMBL/GenBank/DDBJ whole genome shotgun (WGS) entry which is preliminary data.</text>
</comment>
<comment type="similarity">
    <text evidence="3 9">Belongs to the EPSP synthase family.</text>
</comment>
<dbReference type="PROSITE" id="PS00885">
    <property type="entry name" value="EPSP_SYNTHASE_2"/>
    <property type="match status" value="1"/>
</dbReference>
<comment type="pathway">
    <text evidence="2 9">Metabolic intermediate biosynthesis; chorismate biosynthesis; chorismate from D-erythrose 4-phosphate and phosphoenolpyruvate: step 6/7.</text>
</comment>
<organism evidence="11 12">
    <name type="scientific">Streptococcus parauberis</name>
    <dbReference type="NCBI Taxonomy" id="1348"/>
    <lineage>
        <taxon>Bacteria</taxon>
        <taxon>Bacillati</taxon>
        <taxon>Bacillota</taxon>
        <taxon>Bacilli</taxon>
        <taxon>Lactobacillales</taxon>
        <taxon>Streptococcaceae</taxon>
        <taxon>Streptococcus</taxon>
    </lineage>
</organism>
<comment type="caution">
    <text evidence="9">Lacks conserved residue(s) required for the propagation of feature annotation.</text>
</comment>
<dbReference type="EC" id="2.5.1.19" evidence="9"/>
<keyword evidence="4 9" id="KW-0963">Cytoplasm</keyword>
<sequence length="427" mass="45730">MLLKATKNGLHGKITVPGDKSISHRSLIFGAIAEGVTVIEDLLLSEDVLATMKVFQAMGIKIVQEGHLTYVYGKGLKGLTKPNHDLDMGNSGTSMRLISGLLAGQNFSTRLVGDASLSNRPMDRITIPLQGMGAKIEGQTQKANPPLFIEEVAELKPITYHLPIASAQVKSAILLAAIQAKGQTKVIEKELTRNHTEEMIRQFGGEIAVQGKEITINGPQSLKAQRFKVPGDISSAAFWIVAALIVPGSDIMLTNVGINKTRTGVLDVVKAMGGMIELTDEDKVNQSATIRVRYSQLKATEISGQLIPRLIDELPIIALLASQAKGQTTISDAEELRVKESDRIALVTEILSTFGVAIEAKSDGMIINGPNQLRGGKVDAHLDHRLAMMAVIASLVVNDGSVDLSGSQAIATSYPTFLTDLERISNG</sequence>
<feature type="binding site" evidence="9">
    <location>
        <position position="168"/>
    </location>
    <ligand>
        <name>phosphoenolpyruvate</name>
        <dbReference type="ChEBI" id="CHEBI:58702"/>
    </ligand>
</feature>
<evidence type="ECO:0000256" key="7">
    <source>
        <dbReference type="ARBA" id="ARBA00023141"/>
    </source>
</evidence>
<dbReference type="GO" id="GO:0009073">
    <property type="term" value="P:aromatic amino acid family biosynthetic process"/>
    <property type="evidence" value="ECO:0007669"/>
    <property type="project" value="UniProtKB-KW"/>
</dbReference>
<dbReference type="InterPro" id="IPR001986">
    <property type="entry name" value="Enolpyruvate_Tfrase_dom"/>
</dbReference>
<comment type="subunit">
    <text evidence="9">Monomer.</text>
</comment>
<feature type="binding site" evidence="9">
    <location>
        <position position="343"/>
    </location>
    <ligand>
        <name>phosphoenolpyruvate</name>
        <dbReference type="ChEBI" id="CHEBI:58702"/>
    </ligand>
</feature>
<dbReference type="PANTHER" id="PTHR21090">
    <property type="entry name" value="AROM/DEHYDROQUINATE SYNTHASE"/>
    <property type="match status" value="1"/>
</dbReference>
<dbReference type="Proteomes" id="UP000217465">
    <property type="component" value="Unassembled WGS sequence"/>
</dbReference>
<keyword evidence="6 9" id="KW-0808">Transferase</keyword>